<accession>A0A1E1K0A0</accession>
<dbReference type="EMBL" id="FJUW01000004">
    <property type="protein sequence ID" value="CZS91536.1"/>
    <property type="molecule type" value="Genomic_DNA"/>
</dbReference>
<dbReference type="AlphaFoldDB" id="A0A1E1K0A0"/>
<reference evidence="2" key="1">
    <citation type="submission" date="2016-03" db="EMBL/GenBank/DDBJ databases">
        <authorList>
            <person name="Ploux O."/>
        </authorList>
    </citation>
    <scope>NUCLEOTIDE SEQUENCE [LARGE SCALE GENOMIC DNA]</scope>
    <source>
        <strain evidence="2">UK7</strain>
    </source>
</reference>
<organism evidence="1 2">
    <name type="scientific">Rhynchosporium graminicola</name>
    <dbReference type="NCBI Taxonomy" id="2792576"/>
    <lineage>
        <taxon>Eukaryota</taxon>
        <taxon>Fungi</taxon>
        <taxon>Dikarya</taxon>
        <taxon>Ascomycota</taxon>
        <taxon>Pezizomycotina</taxon>
        <taxon>Leotiomycetes</taxon>
        <taxon>Helotiales</taxon>
        <taxon>Ploettnerulaceae</taxon>
        <taxon>Rhynchosporium</taxon>
    </lineage>
</organism>
<sequence>MASLCIGLNLHLNEDAAAGIKKPALIAIRTPMEVGLSPLS</sequence>
<gene>
    <name evidence="1" type="ORF">RCO7_07044</name>
</gene>
<evidence type="ECO:0000313" key="2">
    <source>
        <dbReference type="Proteomes" id="UP000178129"/>
    </source>
</evidence>
<comment type="caution">
    <text evidence="1">The sequence shown here is derived from an EMBL/GenBank/DDBJ whole genome shotgun (WGS) entry which is preliminary data.</text>
</comment>
<keyword evidence="2" id="KW-1185">Reference proteome</keyword>
<name>A0A1E1K0A0_9HELO</name>
<evidence type="ECO:0000313" key="1">
    <source>
        <dbReference type="EMBL" id="CZS91536.1"/>
    </source>
</evidence>
<dbReference type="Proteomes" id="UP000178129">
    <property type="component" value="Unassembled WGS sequence"/>
</dbReference>
<proteinExistence type="predicted"/>
<protein>
    <submittedName>
        <fullName evidence="1">Uncharacterized protein</fullName>
    </submittedName>
</protein>
<dbReference type="InParanoid" id="A0A1E1K0A0"/>